<dbReference type="GO" id="GO:0097149">
    <property type="term" value="C:centralspindlin complex"/>
    <property type="evidence" value="ECO:0007669"/>
    <property type="project" value="TreeGrafter"/>
</dbReference>
<evidence type="ECO:0000256" key="2">
    <source>
        <dbReference type="SAM" id="MobiDB-lite"/>
    </source>
</evidence>
<dbReference type="PANTHER" id="PTHR46199">
    <property type="entry name" value="RAC GTPASE-ACTIVATING PROTEIN 1"/>
    <property type="match status" value="1"/>
</dbReference>
<dbReference type="GO" id="GO:0007266">
    <property type="term" value="P:Rho protein signal transduction"/>
    <property type="evidence" value="ECO:0007669"/>
    <property type="project" value="TreeGrafter"/>
</dbReference>
<reference evidence="3" key="5">
    <citation type="submission" date="2025-09" db="UniProtKB">
        <authorList>
            <consortium name="Ensembl"/>
        </authorList>
    </citation>
    <scope>IDENTIFICATION</scope>
</reference>
<dbReference type="InParanoid" id="A0A4W3GFR3"/>
<keyword evidence="4" id="KW-1185">Reference proteome</keyword>
<evidence type="ECO:0000256" key="1">
    <source>
        <dbReference type="SAM" id="Coils"/>
    </source>
</evidence>
<sequence length="248" mass="28236">MESFVTKLQKKFELLLRLREVCNQGHEAEIQQLVECLRHCQRRWRNAEVELMTSRSLLGKATAEQTTQDVRLRHARNQLDLEIRRRHNAELVNQQLERQIQLIREILMNDEAIVGAMDEEQKTLLTFLSSRNYPSSDSSKRASGGAEVSGSTLSHSGISYDRTDEEQLDTEPLVMRPNKPKNKDKRCSGRAVVAAPPVIARRSRCRRSELFVGDSMTGTSTGVEVERKQTPRACFAAETLQLQPSPLH</sequence>
<dbReference type="Ensembl" id="ENSCMIT00000002300.1">
    <property type="protein sequence ID" value="ENSCMIP00000002218.1"/>
    <property type="gene ID" value="ENSCMIG00000001337.1"/>
</dbReference>
<feature type="coiled-coil region" evidence="1">
    <location>
        <begin position="79"/>
        <end position="106"/>
    </location>
</feature>
<keyword evidence="1" id="KW-0175">Coiled coil</keyword>
<reference evidence="4" key="2">
    <citation type="journal article" date="2007" name="PLoS Biol.">
        <title>Survey sequencing and comparative analysis of the elephant shark (Callorhinchus milii) genome.</title>
        <authorList>
            <person name="Venkatesh B."/>
            <person name="Kirkness E.F."/>
            <person name="Loh Y.H."/>
            <person name="Halpern A.L."/>
            <person name="Lee A.P."/>
            <person name="Johnson J."/>
            <person name="Dandona N."/>
            <person name="Viswanathan L.D."/>
            <person name="Tay A."/>
            <person name="Venter J.C."/>
            <person name="Strausberg R.L."/>
            <person name="Brenner S."/>
        </authorList>
    </citation>
    <scope>NUCLEOTIDE SEQUENCE [LARGE SCALE GENOMIC DNA]</scope>
</reference>
<dbReference type="STRING" id="7868.ENSCMIP00000002218"/>
<dbReference type="GO" id="GO:0051256">
    <property type="term" value="P:mitotic spindle midzone assembly"/>
    <property type="evidence" value="ECO:0007669"/>
    <property type="project" value="TreeGrafter"/>
</dbReference>
<dbReference type="GO" id="GO:0005634">
    <property type="term" value="C:nucleus"/>
    <property type="evidence" value="ECO:0007669"/>
    <property type="project" value="TreeGrafter"/>
</dbReference>
<dbReference type="GO" id="GO:0032154">
    <property type="term" value="C:cleavage furrow"/>
    <property type="evidence" value="ECO:0007669"/>
    <property type="project" value="TreeGrafter"/>
</dbReference>
<dbReference type="GO" id="GO:0005096">
    <property type="term" value="F:GTPase activator activity"/>
    <property type="evidence" value="ECO:0007669"/>
    <property type="project" value="TreeGrafter"/>
</dbReference>
<dbReference type="GO" id="GO:0051233">
    <property type="term" value="C:spindle midzone"/>
    <property type="evidence" value="ECO:0007669"/>
    <property type="project" value="TreeGrafter"/>
</dbReference>
<reference evidence="3" key="4">
    <citation type="submission" date="2025-08" db="UniProtKB">
        <authorList>
            <consortium name="Ensembl"/>
        </authorList>
    </citation>
    <scope>IDENTIFICATION</scope>
</reference>
<dbReference type="AlphaFoldDB" id="A0A4W3GFR3"/>
<protein>
    <submittedName>
        <fullName evidence="3">Rac GTPase-activating protein 1-like</fullName>
    </submittedName>
</protein>
<evidence type="ECO:0000313" key="4">
    <source>
        <dbReference type="Proteomes" id="UP000314986"/>
    </source>
</evidence>
<feature type="region of interest" description="Disordered" evidence="2">
    <location>
        <begin position="130"/>
        <end position="189"/>
    </location>
</feature>
<dbReference type="GO" id="GO:0000281">
    <property type="term" value="P:mitotic cytokinesis"/>
    <property type="evidence" value="ECO:0007669"/>
    <property type="project" value="TreeGrafter"/>
</dbReference>
<dbReference type="Proteomes" id="UP000314986">
    <property type="component" value="Unassembled WGS sequence"/>
</dbReference>
<organism evidence="3 4">
    <name type="scientific">Callorhinchus milii</name>
    <name type="common">Ghost shark</name>
    <dbReference type="NCBI Taxonomy" id="7868"/>
    <lineage>
        <taxon>Eukaryota</taxon>
        <taxon>Metazoa</taxon>
        <taxon>Chordata</taxon>
        <taxon>Craniata</taxon>
        <taxon>Vertebrata</taxon>
        <taxon>Chondrichthyes</taxon>
        <taxon>Holocephali</taxon>
        <taxon>Chimaeriformes</taxon>
        <taxon>Callorhinchidae</taxon>
        <taxon>Callorhinchus</taxon>
    </lineage>
</organism>
<dbReference type="GO" id="GO:0030496">
    <property type="term" value="C:midbody"/>
    <property type="evidence" value="ECO:0007669"/>
    <property type="project" value="TreeGrafter"/>
</dbReference>
<accession>A0A4W3GFR3</accession>
<reference evidence="4" key="1">
    <citation type="journal article" date="2006" name="Science">
        <title>Ancient noncoding elements conserved in the human genome.</title>
        <authorList>
            <person name="Venkatesh B."/>
            <person name="Kirkness E.F."/>
            <person name="Loh Y.H."/>
            <person name="Halpern A.L."/>
            <person name="Lee A.P."/>
            <person name="Johnson J."/>
            <person name="Dandona N."/>
            <person name="Viswanathan L.D."/>
            <person name="Tay A."/>
            <person name="Venter J.C."/>
            <person name="Strausberg R.L."/>
            <person name="Brenner S."/>
        </authorList>
    </citation>
    <scope>NUCLEOTIDE SEQUENCE [LARGE SCALE GENOMIC DNA]</scope>
</reference>
<proteinExistence type="predicted"/>
<dbReference type="PANTHER" id="PTHR46199:SF3">
    <property type="entry name" value="RAC GTPASE-ACTIVATING PROTEIN 1"/>
    <property type="match status" value="1"/>
</dbReference>
<reference evidence="4" key="3">
    <citation type="journal article" date="2014" name="Nature">
        <title>Elephant shark genome provides unique insights into gnathostome evolution.</title>
        <authorList>
            <consortium name="International Elephant Shark Genome Sequencing Consortium"/>
            <person name="Venkatesh B."/>
            <person name="Lee A.P."/>
            <person name="Ravi V."/>
            <person name="Maurya A.K."/>
            <person name="Lian M.M."/>
            <person name="Swann J.B."/>
            <person name="Ohta Y."/>
            <person name="Flajnik M.F."/>
            <person name="Sutoh Y."/>
            <person name="Kasahara M."/>
            <person name="Hoon S."/>
            <person name="Gangu V."/>
            <person name="Roy S.W."/>
            <person name="Irimia M."/>
            <person name="Korzh V."/>
            <person name="Kondrychyn I."/>
            <person name="Lim Z.W."/>
            <person name="Tay B.H."/>
            <person name="Tohari S."/>
            <person name="Kong K.W."/>
            <person name="Ho S."/>
            <person name="Lorente-Galdos B."/>
            <person name="Quilez J."/>
            <person name="Marques-Bonet T."/>
            <person name="Raney B.J."/>
            <person name="Ingham P.W."/>
            <person name="Tay A."/>
            <person name="Hillier L.W."/>
            <person name="Minx P."/>
            <person name="Boehm T."/>
            <person name="Wilson R.K."/>
            <person name="Brenner S."/>
            <person name="Warren W.C."/>
        </authorList>
    </citation>
    <scope>NUCLEOTIDE SEQUENCE [LARGE SCALE GENOMIC DNA]</scope>
</reference>
<name>A0A4W3GFR3_CALMI</name>
<evidence type="ECO:0000313" key="3">
    <source>
        <dbReference type="Ensembl" id="ENSCMIP00000002218.1"/>
    </source>
</evidence>